<gene>
    <name evidence="2" type="ORF">ENI35_02135</name>
</gene>
<dbReference type="Proteomes" id="UP000885738">
    <property type="component" value="Unassembled WGS sequence"/>
</dbReference>
<evidence type="ECO:0000313" key="2">
    <source>
        <dbReference type="EMBL" id="HEC67604.1"/>
    </source>
</evidence>
<feature type="non-terminal residue" evidence="2">
    <location>
        <position position="81"/>
    </location>
</feature>
<reference evidence="2" key="1">
    <citation type="journal article" date="2020" name="mSystems">
        <title>Genome- and Community-Level Interaction Insights into Carbon Utilization and Element Cycling Functions of Hydrothermarchaeota in Hydrothermal Sediment.</title>
        <authorList>
            <person name="Zhou Z."/>
            <person name="Liu Y."/>
            <person name="Xu W."/>
            <person name="Pan J."/>
            <person name="Luo Z.H."/>
            <person name="Li M."/>
        </authorList>
    </citation>
    <scope>NUCLEOTIDE SEQUENCE [LARGE SCALE GENOMIC DNA]</scope>
    <source>
        <strain evidence="2">HyVt-389</strain>
    </source>
</reference>
<feature type="domain" description="Aldehyde ferredoxin oxidoreductase N-terminal" evidence="1">
    <location>
        <begin position="7"/>
        <end position="80"/>
    </location>
</feature>
<dbReference type="AlphaFoldDB" id="A0A7C1VMA0"/>
<sequence length="81" mass="9146">MKGYWKKLLKINLTHKKIETEKIPKEVITKYLGAKGIGAYYFMKDLPQGIDPFSPENRIILATGPFQGTDILSTGRFATIT</sequence>
<dbReference type="InterPro" id="IPR051919">
    <property type="entry name" value="W-dependent_AOR"/>
</dbReference>
<dbReference type="InterPro" id="IPR013983">
    <property type="entry name" value="Ald_Fedxn_OxRdtase_N"/>
</dbReference>
<organism evidence="2">
    <name type="scientific">Desulfofervidus auxilii</name>
    <dbReference type="NCBI Taxonomy" id="1621989"/>
    <lineage>
        <taxon>Bacteria</taxon>
        <taxon>Pseudomonadati</taxon>
        <taxon>Thermodesulfobacteriota</taxon>
        <taxon>Candidatus Desulfofervidia</taxon>
        <taxon>Candidatus Desulfofervidales</taxon>
        <taxon>Candidatus Desulfofervidaceae</taxon>
        <taxon>Candidatus Desulfofervidus</taxon>
    </lineage>
</organism>
<accession>A0A7C1VMA0</accession>
<dbReference type="Gene3D" id="3.60.9.10">
    <property type="entry name" value="Aldehyde ferredoxin oxidoreductase, N-terminal domain"/>
    <property type="match status" value="1"/>
</dbReference>
<dbReference type="GO" id="GO:0051536">
    <property type="term" value="F:iron-sulfur cluster binding"/>
    <property type="evidence" value="ECO:0007669"/>
    <property type="project" value="InterPro"/>
</dbReference>
<dbReference type="SUPFAM" id="SSF56228">
    <property type="entry name" value="Aldehyde ferredoxin oxidoreductase, N-terminal domain"/>
    <property type="match status" value="1"/>
</dbReference>
<dbReference type="Pfam" id="PF02730">
    <property type="entry name" value="AFOR_N"/>
    <property type="match status" value="1"/>
</dbReference>
<protein>
    <submittedName>
        <fullName evidence="2">Aldehyde ferredoxin oxidoreductase</fullName>
    </submittedName>
</protein>
<comment type="caution">
    <text evidence="2">The sequence shown here is derived from an EMBL/GenBank/DDBJ whole genome shotgun (WGS) entry which is preliminary data.</text>
</comment>
<dbReference type="PANTHER" id="PTHR30038">
    <property type="entry name" value="ALDEHYDE FERREDOXIN OXIDOREDUCTASE"/>
    <property type="match status" value="1"/>
</dbReference>
<dbReference type="PANTHER" id="PTHR30038:SF0">
    <property type="entry name" value="TUNGSTEN-CONTAINING ALDEHYDE FERREDOXIN OXIDOREDUCTASE"/>
    <property type="match status" value="1"/>
</dbReference>
<dbReference type="EMBL" id="DRIH01000068">
    <property type="protein sequence ID" value="HEC67604.1"/>
    <property type="molecule type" value="Genomic_DNA"/>
</dbReference>
<dbReference type="InterPro" id="IPR036503">
    <property type="entry name" value="Ald_Fedxn_OxRdtase_N_sf"/>
</dbReference>
<dbReference type="GO" id="GO:0016625">
    <property type="term" value="F:oxidoreductase activity, acting on the aldehyde or oxo group of donors, iron-sulfur protein as acceptor"/>
    <property type="evidence" value="ECO:0007669"/>
    <property type="project" value="InterPro"/>
</dbReference>
<proteinExistence type="predicted"/>
<name>A0A7C1VMA0_DESA2</name>
<evidence type="ECO:0000259" key="1">
    <source>
        <dbReference type="Pfam" id="PF02730"/>
    </source>
</evidence>